<dbReference type="AlphaFoldDB" id="A0A382IBW9"/>
<accession>A0A382IBW9</accession>
<evidence type="ECO:0000313" key="1">
    <source>
        <dbReference type="EMBL" id="SVB97204.1"/>
    </source>
</evidence>
<protein>
    <submittedName>
        <fullName evidence="1">Uncharacterized protein</fullName>
    </submittedName>
</protein>
<reference evidence="1" key="1">
    <citation type="submission" date="2018-05" db="EMBL/GenBank/DDBJ databases">
        <authorList>
            <person name="Lanie J.A."/>
            <person name="Ng W.-L."/>
            <person name="Kazmierczak K.M."/>
            <person name="Andrzejewski T.M."/>
            <person name="Davidsen T.M."/>
            <person name="Wayne K.J."/>
            <person name="Tettelin H."/>
            <person name="Glass J.I."/>
            <person name="Rusch D."/>
            <person name="Podicherti R."/>
            <person name="Tsui H.-C.T."/>
            <person name="Winkler M.E."/>
        </authorList>
    </citation>
    <scope>NUCLEOTIDE SEQUENCE</scope>
</reference>
<sequence length="57" mass="6568">MVLYLNGRQHGSLFERSDDLVSIPGVSFVLLKAMNREKYRICWWGSAHRDAVAFKPT</sequence>
<dbReference type="EMBL" id="UINC01066463">
    <property type="protein sequence ID" value="SVB97204.1"/>
    <property type="molecule type" value="Genomic_DNA"/>
</dbReference>
<name>A0A382IBW9_9ZZZZ</name>
<proteinExistence type="predicted"/>
<organism evidence="1">
    <name type="scientific">marine metagenome</name>
    <dbReference type="NCBI Taxonomy" id="408172"/>
    <lineage>
        <taxon>unclassified sequences</taxon>
        <taxon>metagenomes</taxon>
        <taxon>ecological metagenomes</taxon>
    </lineage>
</organism>
<gene>
    <name evidence="1" type="ORF">METZ01_LOCUS250058</name>
</gene>